<accession>A0A822BQ93</accession>
<sequence>VLFTDDVIVLAVSSIRGKFPSPNPTAPIISASNKSTDYSKLSSSDRLELEKRECREREQELRVLSK</sequence>
<feature type="non-terminal residue" evidence="2">
    <location>
        <position position="1"/>
    </location>
</feature>
<evidence type="ECO:0000313" key="3">
    <source>
        <dbReference type="Proteomes" id="UP000663848"/>
    </source>
</evidence>
<evidence type="ECO:0000313" key="2">
    <source>
        <dbReference type="EMBL" id="CAF5036779.1"/>
    </source>
</evidence>
<comment type="caution">
    <text evidence="2">The sequence shown here is derived from an EMBL/GenBank/DDBJ whole genome shotgun (WGS) entry which is preliminary data.</text>
</comment>
<name>A0A822BQ93_9BILA</name>
<evidence type="ECO:0000256" key="1">
    <source>
        <dbReference type="SAM" id="MobiDB-lite"/>
    </source>
</evidence>
<reference evidence="2" key="1">
    <citation type="submission" date="2021-02" db="EMBL/GenBank/DDBJ databases">
        <authorList>
            <person name="Nowell W R."/>
        </authorList>
    </citation>
    <scope>NUCLEOTIDE SEQUENCE</scope>
</reference>
<dbReference type="EMBL" id="CAJOBR010045360">
    <property type="protein sequence ID" value="CAF5036779.1"/>
    <property type="molecule type" value="Genomic_DNA"/>
</dbReference>
<proteinExistence type="predicted"/>
<gene>
    <name evidence="2" type="ORF">QYT958_LOCUS41089</name>
</gene>
<organism evidence="2 3">
    <name type="scientific">Rotaria socialis</name>
    <dbReference type="NCBI Taxonomy" id="392032"/>
    <lineage>
        <taxon>Eukaryota</taxon>
        <taxon>Metazoa</taxon>
        <taxon>Spiralia</taxon>
        <taxon>Gnathifera</taxon>
        <taxon>Rotifera</taxon>
        <taxon>Eurotatoria</taxon>
        <taxon>Bdelloidea</taxon>
        <taxon>Philodinida</taxon>
        <taxon>Philodinidae</taxon>
        <taxon>Rotaria</taxon>
    </lineage>
</organism>
<dbReference type="Proteomes" id="UP000663848">
    <property type="component" value="Unassembled WGS sequence"/>
</dbReference>
<protein>
    <submittedName>
        <fullName evidence="2">Uncharacterized protein</fullName>
    </submittedName>
</protein>
<feature type="region of interest" description="Disordered" evidence="1">
    <location>
        <begin position="19"/>
        <end position="39"/>
    </location>
</feature>
<dbReference type="AlphaFoldDB" id="A0A822BQ93"/>
<feature type="compositionally biased region" description="Polar residues" evidence="1">
    <location>
        <begin position="30"/>
        <end position="39"/>
    </location>
</feature>